<protein>
    <submittedName>
        <fullName evidence="2">Uncharacterized protein</fullName>
    </submittedName>
</protein>
<feature type="region of interest" description="Disordered" evidence="1">
    <location>
        <begin position="127"/>
        <end position="183"/>
    </location>
</feature>
<reference evidence="2 3" key="1">
    <citation type="journal article" date="2023" name="Plants (Basel)">
        <title>Bridging the Gap: Combining Genomics and Transcriptomics Approaches to Understand Stylosanthes scabra, an Orphan Legume from the Brazilian Caatinga.</title>
        <authorList>
            <person name="Ferreira-Neto J.R.C."/>
            <person name="da Silva M.D."/>
            <person name="Binneck E."/>
            <person name="de Melo N.F."/>
            <person name="da Silva R.H."/>
            <person name="de Melo A.L.T.M."/>
            <person name="Pandolfi V."/>
            <person name="Bustamante F.O."/>
            <person name="Brasileiro-Vidal A.C."/>
            <person name="Benko-Iseppon A.M."/>
        </authorList>
    </citation>
    <scope>NUCLEOTIDE SEQUENCE [LARGE SCALE GENOMIC DNA]</scope>
    <source>
        <tissue evidence="2">Leaves</tissue>
    </source>
</reference>
<evidence type="ECO:0000313" key="3">
    <source>
        <dbReference type="Proteomes" id="UP001341840"/>
    </source>
</evidence>
<comment type="caution">
    <text evidence="2">The sequence shown here is derived from an EMBL/GenBank/DDBJ whole genome shotgun (WGS) entry which is preliminary data.</text>
</comment>
<dbReference type="Proteomes" id="UP001341840">
    <property type="component" value="Unassembled WGS sequence"/>
</dbReference>
<dbReference type="EMBL" id="JASCZI010030920">
    <property type="protein sequence ID" value="MED6125347.1"/>
    <property type="molecule type" value="Genomic_DNA"/>
</dbReference>
<keyword evidence="3" id="KW-1185">Reference proteome</keyword>
<feature type="compositionally biased region" description="Acidic residues" evidence="1">
    <location>
        <begin position="127"/>
        <end position="170"/>
    </location>
</feature>
<feature type="region of interest" description="Disordered" evidence="1">
    <location>
        <begin position="42"/>
        <end position="92"/>
    </location>
</feature>
<evidence type="ECO:0000256" key="1">
    <source>
        <dbReference type="SAM" id="MobiDB-lite"/>
    </source>
</evidence>
<gene>
    <name evidence="2" type="ORF">PIB30_067709</name>
</gene>
<accession>A0ABU6RML6</accession>
<sequence>MANLLVGTHLSCHKLSLDSVIPTVNPRTTRIQDINLRIIGKPRNKRGAEKNGVSANSIDRNATEDHQPTKPNPTTFPYSVTITTSTKPQRGINAIHNKEAEGEEDEDENEEGSVSWWYDLFAQLVDSDDEEDEESEDESTEEDDDESVEKDSDVEFVEEEDQTEEEEESEDGKGEKDEEEIYNNERASFIAISSMTRRSTKRSLLNAKTLALA</sequence>
<proteinExistence type="predicted"/>
<evidence type="ECO:0000313" key="2">
    <source>
        <dbReference type="EMBL" id="MED6125347.1"/>
    </source>
</evidence>
<name>A0ABU6RML6_9FABA</name>
<feature type="compositionally biased region" description="Polar residues" evidence="1">
    <location>
        <begin position="72"/>
        <end position="88"/>
    </location>
</feature>
<organism evidence="2 3">
    <name type="scientific">Stylosanthes scabra</name>
    <dbReference type="NCBI Taxonomy" id="79078"/>
    <lineage>
        <taxon>Eukaryota</taxon>
        <taxon>Viridiplantae</taxon>
        <taxon>Streptophyta</taxon>
        <taxon>Embryophyta</taxon>
        <taxon>Tracheophyta</taxon>
        <taxon>Spermatophyta</taxon>
        <taxon>Magnoliopsida</taxon>
        <taxon>eudicotyledons</taxon>
        <taxon>Gunneridae</taxon>
        <taxon>Pentapetalae</taxon>
        <taxon>rosids</taxon>
        <taxon>fabids</taxon>
        <taxon>Fabales</taxon>
        <taxon>Fabaceae</taxon>
        <taxon>Papilionoideae</taxon>
        <taxon>50 kb inversion clade</taxon>
        <taxon>dalbergioids sensu lato</taxon>
        <taxon>Dalbergieae</taxon>
        <taxon>Pterocarpus clade</taxon>
        <taxon>Stylosanthes</taxon>
    </lineage>
</organism>